<gene>
    <name evidence="3" type="ORF">QMY55_18790</name>
</gene>
<dbReference type="EMBL" id="CP125947">
    <property type="protein sequence ID" value="WHS64519.1"/>
    <property type="molecule type" value="Genomic_DNA"/>
</dbReference>
<dbReference type="RefSeq" id="WP_283485660.1">
    <property type="nucleotide sequence ID" value="NZ_CP125947.1"/>
</dbReference>
<dbReference type="Gene3D" id="2.60.40.2470">
    <property type="entry name" value="SoxY domain"/>
    <property type="match status" value="1"/>
</dbReference>
<dbReference type="Pfam" id="PF13501">
    <property type="entry name" value="SoxY"/>
    <property type="match status" value="1"/>
</dbReference>
<evidence type="ECO:0000313" key="3">
    <source>
        <dbReference type="EMBL" id="WHS64519.1"/>
    </source>
</evidence>
<dbReference type="InterPro" id="IPR032711">
    <property type="entry name" value="SoxY"/>
</dbReference>
<protein>
    <submittedName>
        <fullName evidence="3">Thiosulfate oxidation carrier protein SoxY</fullName>
    </submittedName>
</protein>
<dbReference type="InterPro" id="IPR038162">
    <property type="entry name" value="SoxY_sf"/>
</dbReference>
<evidence type="ECO:0000313" key="4">
    <source>
        <dbReference type="Proteomes" id="UP001240697"/>
    </source>
</evidence>
<keyword evidence="1" id="KW-0732">Signal</keyword>
<organism evidence="3 4">
    <name type="scientific">Comamonas resistens</name>
    <dbReference type="NCBI Taxonomy" id="3046670"/>
    <lineage>
        <taxon>Bacteria</taxon>
        <taxon>Pseudomonadati</taxon>
        <taxon>Pseudomonadota</taxon>
        <taxon>Betaproteobacteria</taxon>
        <taxon>Burkholderiales</taxon>
        <taxon>Comamonadaceae</taxon>
        <taxon>Comamonas</taxon>
    </lineage>
</organism>
<accession>A0ABY8SRF0</accession>
<dbReference type="PIRSF" id="PIRSF010312">
    <property type="entry name" value="Sulphur_oxidation_SoxY"/>
    <property type="match status" value="1"/>
</dbReference>
<evidence type="ECO:0000256" key="1">
    <source>
        <dbReference type="SAM" id="SignalP"/>
    </source>
</evidence>
<dbReference type="InterPro" id="IPR016568">
    <property type="entry name" value="Sulphur_oxidation_SoxY"/>
</dbReference>
<evidence type="ECO:0000259" key="2">
    <source>
        <dbReference type="Pfam" id="PF13501"/>
    </source>
</evidence>
<proteinExistence type="predicted"/>
<keyword evidence="4" id="KW-1185">Reference proteome</keyword>
<reference evidence="3 4" key="1">
    <citation type="submission" date="2023-05" db="EMBL/GenBank/DDBJ databases">
        <authorList>
            <person name="Yin Y."/>
            <person name="Lu Z."/>
        </authorList>
    </citation>
    <scope>NUCLEOTIDE SEQUENCE [LARGE SCALE GENOMIC DNA]</scope>
    <source>
        <strain evidence="3 4">ZM22</strain>
    </source>
</reference>
<sequence length="168" mass="17624">MTTTHHLTRRHWVAGTAALALPSAVLAQATQAINPVAKSALVGPLAPNPAEFRKLMEQFTGGKPAQAEGLQLDVPVLADNPSAVPVKVKVTLPITEQDWCEEIIVLAELNPSPLTCRMQFTAAAGTAEAAVRIRLSQSQTVHALARMKSGKVLLAKQATTVAASGCGM</sequence>
<feature type="chain" id="PRO_5045269135" evidence="1">
    <location>
        <begin position="28"/>
        <end position="168"/>
    </location>
</feature>
<feature type="signal peptide" evidence="1">
    <location>
        <begin position="1"/>
        <end position="27"/>
    </location>
</feature>
<dbReference type="Proteomes" id="UP001240697">
    <property type="component" value="Chromosome"/>
</dbReference>
<name>A0ABY8SRF0_9BURK</name>
<feature type="domain" description="Ig-like SoxY" evidence="2">
    <location>
        <begin position="58"/>
        <end position="166"/>
    </location>
</feature>
<dbReference type="PROSITE" id="PS51318">
    <property type="entry name" value="TAT"/>
    <property type="match status" value="1"/>
</dbReference>
<dbReference type="InterPro" id="IPR006311">
    <property type="entry name" value="TAT_signal"/>
</dbReference>